<evidence type="ECO:0008006" key="4">
    <source>
        <dbReference type="Google" id="ProtNLM"/>
    </source>
</evidence>
<evidence type="ECO:0000256" key="2">
    <source>
        <dbReference type="SAM" id="MobiDB-lite"/>
    </source>
</evidence>
<reference evidence="3" key="1">
    <citation type="journal article" date="2021" name="Proc. Natl. Acad. Sci. U.S.A.">
        <title>A Catalog of Tens of Thousands of Viruses from Human Metagenomes Reveals Hidden Associations with Chronic Diseases.</title>
        <authorList>
            <person name="Tisza M.J."/>
            <person name="Buck C.B."/>
        </authorList>
    </citation>
    <scope>NUCLEOTIDE SEQUENCE</scope>
    <source>
        <strain evidence="3">CtzO58</strain>
    </source>
</reference>
<feature type="coiled-coil region" evidence="1">
    <location>
        <begin position="73"/>
        <end position="100"/>
    </location>
</feature>
<sequence>MDKKTLNNSKMGRLVARLFGKSELDVKDGKVSLSDQERQKVLENYGQDFLDKLESINLDEEGDAVTLFNAAVAAKTDEATKALKEQVKKLQKDVVSLASEPEPKPVATAVPASKEAKVFAINMAAAHNKIVKEALDSVNPYAFTAMEDASIDITDLNAEFKMTMPPKMKLELLNKRIYNGFDDAKHMTRIQSNTDYIASAAIMSEVSQQFTPKWTPKGTPHFTPIRIPYRRHKLNVLIQPADVLKSWLLYLYEQGKTMADMPITRYIIENHILPKVLDDITISMIAKGKFIDAGVVADGDAGKAAKNSMDGFETILVEGKSDENCKINYYKAAADPMAMSDSELLAYIDGFVDSISGLFAHIVTIHCSEQLLTRYKRADFAVNGKYTGVENDGSIRFTNFHLVPLKSMYNSPIIFATPKENFVELVDLSKAESCITKIEELNYDVKVFGEYSLSTGFKIAEAVYAAVPDGYTPVESIVSDVPDSDKWENGKKAADNTKDQGSETNQDQGQGGA</sequence>
<accession>A0A8S5UWR0</accession>
<protein>
    <recommendedName>
        <fullName evidence="4">Major capsid protein</fullName>
    </recommendedName>
</protein>
<feature type="region of interest" description="Disordered" evidence="2">
    <location>
        <begin position="478"/>
        <end position="513"/>
    </location>
</feature>
<evidence type="ECO:0000256" key="1">
    <source>
        <dbReference type="SAM" id="Coils"/>
    </source>
</evidence>
<feature type="compositionally biased region" description="Polar residues" evidence="2">
    <location>
        <begin position="502"/>
        <end position="513"/>
    </location>
</feature>
<feature type="compositionally biased region" description="Basic and acidic residues" evidence="2">
    <location>
        <begin position="483"/>
        <end position="501"/>
    </location>
</feature>
<organism evidence="3">
    <name type="scientific">Siphoviridae sp. ctzO58</name>
    <dbReference type="NCBI Taxonomy" id="2825748"/>
    <lineage>
        <taxon>Viruses</taxon>
        <taxon>Duplodnaviria</taxon>
        <taxon>Heunggongvirae</taxon>
        <taxon>Uroviricota</taxon>
        <taxon>Caudoviricetes</taxon>
    </lineage>
</organism>
<dbReference type="EMBL" id="BK016157">
    <property type="protein sequence ID" value="DAF98913.1"/>
    <property type="molecule type" value="Genomic_DNA"/>
</dbReference>
<evidence type="ECO:0000313" key="3">
    <source>
        <dbReference type="EMBL" id="DAF98913.1"/>
    </source>
</evidence>
<keyword evidence="1" id="KW-0175">Coiled coil</keyword>
<name>A0A8S5UWR0_9CAUD</name>
<proteinExistence type="predicted"/>